<feature type="domain" description="EGF-like" evidence="4">
    <location>
        <begin position="73"/>
        <end position="111"/>
    </location>
</feature>
<sequence>MEMYCSQGVGSYTCVCRDGFILSDADYCAPCPPFTHGQNCSRTCDCALFNTLYCEGGVCVCKPGVGGRKCDESTDECLGVVCPEGTHCVDKYRGYECLCMPGYRLIGGTCEEITITAVTLESQPGVGELVDIYILYKLPNIYFTQQSSLPDFVYTLQTQEPQKRICQFSLKDTYKIVTGSEQFFSKLK</sequence>
<reference evidence="5" key="1">
    <citation type="submission" date="2021-04" db="EMBL/GenBank/DDBJ databases">
        <authorList>
            <consortium name="Molecular Ecology Group"/>
        </authorList>
    </citation>
    <scope>NUCLEOTIDE SEQUENCE</scope>
</reference>
<accession>A0A8S3Z3P0</accession>
<comment type="caution">
    <text evidence="5">The sequence shown here is derived from an EMBL/GenBank/DDBJ whole genome shotgun (WGS) entry which is preliminary data.</text>
</comment>
<dbReference type="InterPro" id="IPR009030">
    <property type="entry name" value="Growth_fac_rcpt_cys_sf"/>
</dbReference>
<dbReference type="PROSITE" id="PS01186">
    <property type="entry name" value="EGF_2"/>
    <property type="match status" value="1"/>
</dbReference>
<evidence type="ECO:0000256" key="2">
    <source>
        <dbReference type="ARBA" id="ARBA00023157"/>
    </source>
</evidence>
<keyword evidence="3" id="KW-0245">EGF-like domain</keyword>
<keyword evidence="6" id="KW-1185">Reference proteome</keyword>
<dbReference type="SMART" id="SM00179">
    <property type="entry name" value="EGF_CA"/>
    <property type="match status" value="1"/>
</dbReference>
<dbReference type="InterPro" id="IPR001881">
    <property type="entry name" value="EGF-like_Ca-bd_dom"/>
</dbReference>
<organism evidence="5 6">
    <name type="scientific">Candidula unifasciata</name>
    <dbReference type="NCBI Taxonomy" id="100452"/>
    <lineage>
        <taxon>Eukaryota</taxon>
        <taxon>Metazoa</taxon>
        <taxon>Spiralia</taxon>
        <taxon>Lophotrochozoa</taxon>
        <taxon>Mollusca</taxon>
        <taxon>Gastropoda</taxon>
        <taxon>Heterobranchia</taxon>
        <taxon>Euthyneura</taxon>
        <taxon>Panpulmonata</taxon>
        <taxon>Eupulmonata</taxon>
        <taxon>Stylommatophora</taxon>
        <taxon>Helicina</taxon>
        <taxon>Helicoidea</taxon>
        <taxon>Geomitridae</taxon>
        <taxon>Candidula</taxon>
    </lineage>
</organism>
<comment type="caution">
    <text evidence="3">Lacks conserved residue(s) required for the propagation of feature annotation.</text>
</comment>
<keyword evidence="2" id="KW-1015">Disulfide bond</keyword>
<dbReference type="InterPro" id="IPR000152">
    <property type="entry name" value="EGF-type_Asp/Asn_hydroxyl_site"/>
</dbReference>
<dbReference type="InterPro" id="IPR000742">
    <property type="entry name" value="EGF"/>
</dbReference>
<name>A0A8S3Z3P0_9EUPU</name>
<proteinExistence type="predicted"/>
<dbReference type="PROSITE" id="PS50026">
    <property type="entry name" value="EGF_3"/>
    <property type="match status" value="1"/>
</dbReference>
<dbReference type="GO" id="GO:0005509">
    <property type="term" value="F:calcium ion binding"/>
    <property type="evidence" value="ECO:0007669"/>
    <property type="project" value="InterPro"/>
</dbReference>
<keyword evidence="1" id="KW-0677">Repeat</keyword>
<dbReference type="AlphaFoldDB" id="A0A8S3Z3P0"/>
<evidence type="ECO:0000256" key="3">
    <source>
        <dbReference type="PROSITE-ProRule" id="PRU00076"/>
    </source>
</evidence>
<evidence type="ECO:0000259" key="4">
    <source>
        <dbReference type="PROSITE" id="PS50026"/>
    </source>
</evidence>
<dbReference type="SMART" id="SM00181">
    <property type="entry name" value="EGF"/>
    <property type="match status" value="2"/>
</dbReference>
<evidence type="ECO:0000313" key="6">
    <source>
        <dbReference type="Proteomes" id="UP000678393"/>
    </source>
</evidence>
<evidence type="ECO:0000313" key="5">
    <source>
        <dbReference type="EMBL" id="CAG5121982.1"/>
    </source>
</evidence>
<dbReference type="EMBL" id="CAJHNH020001203">
    <property type="protein sequence ID" value="CAG5121982.1"/>
    <property type="molecule type" value="Genomic_DNA"/>
</dbReference>
<dbReference type="CDD" id="cd00054">
    <property type="entry name" value="EGF_CA"/>
    <property type="match status" value="1"/>
</dbReference>
<gene>
    <name evidence="5" type="ORF">CUNI_LOCUS7540</name>
</gene>
<dbReference type="PROSITE" id="PS00010">
    <property type="entry name" value="ASX_HYDROXYL"/>
    <property type="match status" value="1"/>
</dbReference>
<dbReference type="Gene3D" id="2.10.25.10">
    <property type="entry name" value="Laminin"/>
    <property type="match status" value="1"/>
</dbReference>
<dbReference type="SUPFAM" id="SSF57184">
    <property type="entry name" value="Growth factor receptor domain"/>
    <property type="match status" value="1"/>
</dbReference>
<dbReference type="Proteomes" id="UP000678393">
    <property type="component" value="Unassembled WGS sequence"/>
</dbReference>
<evidence type="ECO:0000256" key="1">
    <source>
        <dbReference type="ARBA" id="ARBA00022737"/>
    </source>
</evidence>
<feature type="non-terminal residue" evidence="5">
    <location>
        <position position="188"/>
    </location>
</feature>
<protein>
    <recommendedName>
        <fullName evidence="4">EGF-like domain-containing protein</fullName>
    </recommendedName>
</protein>